<proteinExistence type="predicted"/>
<dbReference type="InterPro" id="IPR003313">
    <property type="entry name" value="AraC-bd"/>
</dbReference>
<evidence type="ECO:0000256" key="4">
    <source>
        <dbReference type="ARBA" id="ARBA00023163"/>
    </source>
</evidence>
<evidence type="ECO:0000313" key="7">
    <source>
        <dbReference type="Proteomes" id="UP000823935"/>
    </source>
</evidence>
<reference evidence="6" key="2">
    <citation type="journal article" date="2021" name="PeerJ">
        <title>Extensive microbial diversity within the chicken gut microbiome revealed by metagenomics and culture.</title>
        <authorList>
            <person name="Gilroy R."/>
            <person name="Ravi A."/>
            <person name="Getino M."/>
            <person name="Pursley I."/>
            <person name="Horton D.L."/>
            <person name="Alikhan N.F."/>
            <person name="Baker D."/>
            <person name="Gharbi K."/>
            <person name="Hall N."/>
            <person name="Watson M."/>
            <person name="Adriaenssens E.M."/>
            <person name="Foster-Nyarko E."/>
            <person name="Jarju S."/>
            <person name="Secka A."/>
            <person name="Antonio M."/>
            <person name="Oren A."/>
            <person name="Chaudhuri R.R."/>
            <person name="La Ragione R."/>
            <person name="Hildebrand F."/>
            <person name="Pallen M.J."/>
        </authorList>
    </citation>
    <scope>NUCLEOTIDE SEQUENCE</scope>
    <source>
        <strain evidence="6">CHK190-19873</strain>
    </source>
</reference>
<keyword evidence="1" id="KW-0805">Transcription regulation</keyword>
<keyword evidence="2" id="KW-0238">DNA-binding</keyword>
<evidence type="ECO:0000256" key="3">
    <source>
        <dbReference type="ARBA" id="ARBA00023159"/>
    </source>
</evidence>
<accession>A0A9D1EWU7</accession>
<dbReference type="Gene3D" id="2.60.120.10">
    <property type="entry name" value="Jelly Rolls"/>
    <property type="match status" value="1"/>
</dbReference>
<dbReference type="Pfam" id="PF12833">
    <property type="entry name" value="HTH_18"/>
    <property type="match status" value="1"/>
</dbReference>
<dbReference type="InterPro" id="IPR050204">
    <property type="entry name" value="AraC_XylS_family_regulators"/>
</dbReference>
<organism evidence="6 7">
    <name type="scientific">Candidatus Limivivens intestinipullorum</name>
    <dbReference type="NCBI Taxonomy" id="2840858"/>
    <lineage>
        <taxon>Bacteria</taxon>
        <taxon>Bacillati</taxon>
        <taxon>Bacillota</taxon>
        <taxon>Clostridia</taxon>
        <taxon>Lachnospirales</taxon>
        <taxon>Lachnospiraceae</taxon>
        <taxon>Lachnospiraceae incertae sedis</taxon>
        <taxon>Candidatus Limivivens</taxon>
    </lineage>
</organism>
<dbReference type="PROSITE" id="PS01124">
    <property type="entry name" value="HTH_ARAC_FAMILY_2"/>
    <property type="match status" value="1"/>
</dbReference>
<protein>
    <submittedName>
        <fullName evidence="6">Helix-turn-helix transcriptional regulator</fullName>
    </submittedName>
</protein>
<dbReference type="SUPFAM" id="SSF46689">
    <property type="entry name" value="Homeodomain-like"/>
    <property type="match status" value="2"/>
</dbReference>
<evidence type="ECO:0000313" key="6">
    <source>
        <dbReference type="EMBL" id="HIS33111.1"/>
    </source>
</evidence>
<reference evidence="6" key="1">
    <citation type="submission" date="2020-10" db="EMBL/GenBank/DDBJ databases">
        <authorList>
            <person name="Gilroy R."/>
        </authorList>
    </citation>
    <scope>NUCLEOTIDE SEQUENCE</scope>
    <source>
        <strain evidence="6">CHK190-19873</strain>
    </source>
</reference>
<evidence type="ECO:0000259" key="5">
    <source>
        <dbReference type="PROSITE" id="PS01124"/>
    </source>
</evidence>
<dbReference type="GO" id="GO:0043565">
    <property type="term" value="F:sequence-specific DNA binding"/>
    <property type="evidence" value="ECO:0007669"/>
    <property type="project" value="InterPro"/>
</dbReference>
<dbReference type="InterPro" id="IPR009057">
    <property type="entry name" value="Homeodomain-like_sf"/>
</dbReference>
<dbReference type="InterPro" id="IPR018062">
    <property type="entry name" value="HTH_AraC-typ_CS"/>
</dbReference>
<dbReference type="SUPFAM" id="SSF51215">
    <property type="entry name" value="Regulatory protein AraC"/>
    <property type="match status" value="1"/>
</dbReference>
<dbReference type="GO" id="GO:0003700">
    <property type="term" value="F:DNA-binding transcription factor activity"/>
    <property type="evidence" value="ECO:0007669"/>
    <property type="project" value="InterPro"/>
</dbReference>
<feature type="domain" description="HTH araC/xylS-type" evidence="5">
    <location>
        <begin position="198"/>
        <end position="296"/>
    </location>
</feature>
<sequence length="298" mass="34390">MEKRVIVVNQDLQELCSHGTPSFPMTVSYDDLSHFEDRYIRCHWHDDLEVVLVRQGTVRYQIGNQSLSLRPGQGLFLNSDSPHSAFPLTGGSTVLLTILIQPVFLYDFLGSDIEKNCFRSFLHNKKLPYLLLDSKEPWMGELLEQFAQVIDYYERRPFAFELKIKSLLCGCFFQILTRNRDRLEGGAPVSQEKLRRLGVLLDYLHAHYEENISLSDLAFGVHLTREACCRLFKEMTGKTITQYLTDYRISQSIRLLADGRYSIAQIAELSGFSSASRFARAFRLRTGKNPRDYLASRR</sequence>
<evidence type="ECO:0000256" key="2">
    <source>
        <dbReference type="ARBA" id="ARBA00023125"/>
    </source>
</evidence>
<name>A0A9D1EWU7_9FIRM</name>
<dbReference type="PROSITE" id="PS00041">
    <property type="entry name" value="HTH_ARAC_FAMILY_1"/>
    <property type="match status" value="1"/>
</dbReference>
<dbReference type="Gene3D" id="1.10.10.60">
    <property type="entry name" value="Homeodomain-like"/>
    <property type="match status" value="2"/>
</dbReference>
<dbReference type="Proteomes" id="UP000823935">
    <property type="component" value="Unassembled WGS sequence"/>
</dbReference>
<dbReference type="InterPro" id="IPR037923">
    <property type="entry name" value="HTH-like"/>
</dbReference>
<comment type="caution">
    <text evidence="6">The sequence shown here is derived from an EMBL/GenBank/DDBJ whole genome shotgun (WGS) entry which is preliminary data.</text>
</comment>
<dbReference type="AlphaFoldDB" id="A0A9D1EWU7"/>
<dbReference type="InterPro" id="IPR014710">
    <property type="entry name" value="RmlC-like_jellyroll"/>
</dbReference>
<dbReference type="Pfam" id="PF02311">
    <property type="entry name" value="AraC_binding"/>
    <property type="match status" value="1"/>
</dbReference>
<dbReference type="InterPro" id="IPR018060">
    <property type="entry name" value="HTH_AraC"/>
</dbReference>
<dbReference type="PANTHER" id="PTHR46796">
    <property type="entry name" value="HTH-TYPE TRANSCRIPTIONAL ACTIVATOR RHAS-RELATED"/>
    <property type="match status" value="1"/>
</dbReference>
<dbReference type="EMBL" id="DVIQ01000112">
    <property type="protein sequence ID" value="HIS33111.1"/>
    <property type="molecule type" value="Genomic_DNA"/>
</dbReference>
<keyword evidence="3" id="KW-0010">Activator</keyword>
<dbReference type="SMART" id="SM00342">
    <property type="entry name" value="HTH_ARAC"/>
    <property type="match status" value="1"/>
</dbReference>
<keyword evidence="4" id="KW-0804">Transcription</keyword>
<gene>
    <name evidence="6" type="ORF">IAB44_16430</name>
</gene>
<evidence type="ECO:0000256" key="1">
    <source>
        <dbReference type="ARBA" id="ARBA00023015"/>
    </source>
</evidence>